<evidence type="ECO:0000259" key="2">
    <source>
        <dbReference type="Pfam" id="PF03807"/>
    </source>
</evidence>
<dbReference type="InterPro" id="IPR036291">
    <property type="entry name" value="NAD(P)-bd_dom_sf"/>
</dbReference>
<gene>
    <name evidence="3" type="ORF">FD24_GL001002</name>
</gene>
<evidence type="ECO:0000313" key="3">
    <source>
        <dbReference type="EMBL" id="KRK23574.1"/>
    </source>
</evidence>
<dbReference type="InterPro" id="IPR051267">
    <property type="entry name" value="STEAP_metalloreductase"/>
</dbReference>
<dbReference type="AlphaFoldDB" id="A0A837R9V8"/>
<name>A0A837R9V8_LACPE</name>
<keyword evidence="1" id="KW-0560">Oxidoreductase</keyword>
<evidence type="ECO:0000313" key="4">
    <source>
        <dbReference type="Proteomes" id="UP000051020"/>
    </source>
</evidence>
<dbReference type="SUPFAM" id="SSF51735">
    <property type="entry name" value="NAD(P)-binding Rossmann-fold domains"/>
    <property type="match status" value="1"/>
</dbReference>
<feature type="domain" description="Pyrroline-5-carboxylate reductase catalytic N-terminal" evidence="2">
    <location>
        <begin position="25"/>
        <end position="113"/>
    </location>
</feature>
<dbReference type="GO" id="GO:0016491">
    <property type="term" value="F:oxidoreductase activity"/>
    <property type="evidence" value="ECO:0007669"/>
    <property type="project" value="UniProtKB-KW"/>
</dbReference>
<evidence type="ECO:0000256" key="1">
    <source>
        <dbReference type="ARBA" id="ARBA00023002"/>
    </source>
</evidence>
<comment type="caution">
    <text evidence="3">The sequence shown here is derived from an EMBL/GenBank/DDBJ whole genome shotgun (WGS) entry which is preliminary data.</text>
</comment>
<dbReference type="PANTHER" id="PTHR14239:SF10">
    <property type="entry name" value="REDUCTASE"/>
    <property type="match status" value="1"/>
</dbReference>
<proteinExistence type="predicted"/>
<reference evidence="3 4" key="1">
    <citation type="journal article" date="2015" name="Genome Announc.">
        <title>Expanding the biotechnology potential of lactobacilli through comparative genomics of 213 strains and associated genera.</title>
        <authorList>
            <person name="Sun Z."/>
            <person name="Harris H.M."/>
            <person name="McCann A."/>
            <person name="Guo C."/>
            <person name="Argimon S."/>
            <person name="Zhang W."/>
            <person name="Yang X."/>
            <person name="Jeffery I.B."/>
            <person name="Cooney J.C."/>
            <person name="Kagawa T.F."/>
            <person name="Liu W."/>
            <person name="Song Y."/>
            <person name="Salvetti E."/>
            <person name="Wrobel A."/>
            <person name="Rasinkangas P."/>
            <person name="Parkhill J."/>
            <person name="Rea M.C."/>
            <person name="O'Sullivan O."/>
            <person name="Ritari J."/>
            <person name="Douillard F.P."/>
            <person name="Paul Ross R."/>
            <person name="Yang R."/>
            <person name="Briner A.E."/>
            <person name="Felis G.E."/>
            <person name="de Vos W.M."/>
            <person name="Barrangou R."/>
            <person name="Klaenhammer T.R."/>
            <person name="Caufield P.W."/>
            <person name="Cui Y."/>
            <person name="Zhang H."/>
            <person name="O'Toole P.W."/>
        </authorList>
    </citation>
    <scope>NUCLEOTIDE SEQUENCE [LARGE SCALE GENOMIC DNA]</scope>
    <source>
        <strain evidence="3 4">DSM 20314</strain>
    </source>
</reference>
<dbReference type="Proteomes" id="UP000051020">
    <property type="component" value="Unassembled WGS sequence"/>
</dbReference>
<dbReference type="Gene3D" id="3.40.50.720">
    <property type="entry name" value="NAD(P)-binding Rossmann-like Domain"/>
    <property type="match status" value="1"/>
</dbReference>
<dbReference type="Pfam" id="PF03807">
    <property type="entry name" value="F420_oxidored"/>
    <property type="match status" value="1"/>
</dbReference>
<sequence>MAESTTSLCCVKSKLKERVVKSMEIGIVGAGTVGSVLAKTFARGDHQVKLSRHSGAASLAPRRAEFPANVAFVEVAAALQQPVVILAVPFEQAPTVLGQVADYDQRIVIDATNQFTADFKKIKTAPFTGSEVVARAANNARVIKAFNTLPPEFMDGHVDGPGKRVLFYAGDDVAAKKEFAALVRPLNFRPVNLGKLRHGGSVMQVGGGLGNTHFVQIDE</sequence>
<organism evidence="3 4">
    <name type="scientific">Lactiplantibacillus pentosus DSM 20314</name>
    <dbReference type="NCBI Taxonomy" id="1423791"/>
    <lineage>
        <taxon>Bacteria</taxon>
        <taxon>Bacillati</taxon>
        <taxon>Bacillota</taxon>
        <taxon>Bacilli</taxon>
        <taxon>Lactobacillales</taxon>
        <taxon>Lactobacillaceae</taxon>
        <taxon>Lactiplantibacillus</taxon>
    </lineage>
</organism>
<dbReference type="InterPro" id="IPR028939">
    <property type="entry name" value="P5C_Rdtase_cat_N"/>
</dbReference>
<dbReference type="PANTHER" id="PTHR14239">
    <property type="entry name" value="DUDULIN-RELATED"/>
    <property type="match status" value="1"/>
</dbReference>
<protein>
    <recommendedName>
        <fullName evidence="2">Pyrroline-5-carboxylate reductase catalytic N-terminal domain-containing protein</fullName>
    </recommendedName>
</protein>
<dbReference type="EMBL" id="AZCU01000015">
    <property type="protein sequence ID" value="KRK23574.1"/>
    <property type="molecule type" value="Genomic_DNA"/>
</dbReference>
<accession>A0A837R9V8</accession>